<evidence type="ECO:0000256" key="1">
    <source>
        <dbReference type="SAM" id="MobiDB-lite"/>
    </source>
</evidence>
<reference evidence="2" key="1">
    <citation type="journal article" date="2020" name="Stud. Mycol.">
        <title>101 Dothideomycetes genomes: a test case for predicting lifestyles and emergence of pathogens.</title>
        <authorList>
            <person name="Haridas S."/>
            <person name="Albert R."/>
            <person name="Binder M."/>
            <person name="Bloem J."/>
            <person name="Labutti K."/>
            <person name="Salamov A."/>
            <person name="Andreopoulos B."/>
            <person name="Baker S."/>
            <person name="Barry K."/>
            <person name="Bills G."/>
            <person name="Bluhm B."/>
            <person name="Cannon C."/>
            <person name="Castanera R."/>
            <person name="Culley D."/>
            <person name="Daum C."/>
            <person name="Ezra D."/>
            <person name="Gonzalez J."/>
            <person name="Henrissat B."/>
            <person name="Kuo A."/>
            <person name="Liang C."/>
            <person name="Lipzen A."/>
            <person name="Lutzoni F."/>
            <person name="Magnuson J."/>
            <person name="Mondo S."/>
            <person name="Nolan M."/>
            <person name="Ohm R."/>
            <person name="Pangilinan J."/>
            <person name="Park H.-J."/>
            <person name="Ramirez L."/>
            <person name="Alfaro M."/>
            <person name="Sun H."/>
            <person name="Tritt A."/>
            <person name="Yoshinaga Y."/>
            <person name="Zwiers L.-H."/>
            <person name="Turgeon B."/>
            <person name="Goodwin S."/>
            <person name="Spatafora J."/>
            <person name="Crous P."/>
            <person name="Grigoriev I."/>
        </authorList>
    </citation>
    <scope>NUCLEOTIDE SEQUENCE</scope>
    <source>
        <strain evidence="2">CBS 627.86</strain>
    </source>
</reference>
<dbReference type="Proteomes" id="UP000799770">
    <property type="component" value="Unassembled WGS sequence"/>
</dbReference>
<accession>A0A6A5Z5G8</accession>
<dbReference type="AlphaFoldDB" id="A0A6A5Z5G8"/>
<feature type="region of interest" description="Disordered" evidence="1">
    <location>
        <begin position="228"/>
        <end position="251"/>
    </location>
</feature>
<keyword evidence="3" id="KW-1185">Reference proteome</keyword>
<evidence type="ECO:0000313" key="2">
    <source>
        <dbReference type="EMBL" id="KAF2113561.1"/>
    </source>
</evidence>
<dbReference type="EMBL" id="ML977327">
    <property type="protein sequence ID" value="KAF2113561.1"/>
    <property type="molecule type" value="Genomic_DNA"/>
</dbReference>
<evidence type="ECO:0000313" key="3">
    <source>
        <dbReference type="Proteomes" id="UP000799770"/>
    </source>
</evidence>
<proteinExistence type="predicted"/>
<name>A0A6A5Z5G8_9PLEO</name>
<dbReference type="OrthoDB" id="3797937at2759"/>
<sequence length="318" mass="35902">MPDPHQDIITDAVRRAQHLIRTYDPWPDSFPSMIEAEAYVSEVCEWKSFDYVQAPAQDKLSKRTQRKIHFDAAMDAYKAGHFTLDTPPVPKRALDGKDHRPKAETENIILIIADAVQTNARMMEALIGTWPKMFPHIGAARRYLSDACYSKGFRPTRLPGVLDWRMCMFACYNAVRAAYAAGAFKLGEPPAPRPIRKELPTKHNVAIVGRPIIKPPVLKDPKLRTASGSSSVTLVNERPFPTPTPTPSVRFNEEAKQNPARFLLIDIESPTPEVSSIKNETFHELVDDVRRGLIIWDGHTPTWESDSDSESEYDDQLI</sequence>
<gene>
    <name evidence="2" type="ORF">BDV96DRAFT_114088</name>
</gene>
<protein>
    <submittedName>
        <fullName evidence="2">Uncharacterized protein</fullName>
    </submittedName>
</protein>
<organism evidence="2 3">
    <name type="scientific">Lophiotrema nucula</name>
    <dbReference type="NCBI Taxonomy" id="690887"/>
    <lineage>
        <taxon>Eukaryota</taxon>
        <taxon>Fungi</taxon>
        <taxon>Dikarya</taxon>
        <taxon>Ascomycota</taxon>
        <taxon>Pezizomycotina</taxon>
        <taxon>Dothideomycetes</taxon>
        <taxon>Pleosporomycetidae</taxon>
        <taxon>Pleosporales</taxon>
        <taxon>Lophiotremataceae</taxon>
        <taxon>Lophiotrema</taxon>
    </lineage>
</organism>